<dbReference type="AlphaFoldDB" id="A0A7W5V5Z1"/>
<evidence type="ECO:0000313" key="1">
    <source>
        <dbReference type="EMBL" id="MBB3725490.1"/>
    </source>
</evidence>
<dbReference type="Proteomes" id="UP000579945">
    <property type="component" value="Unassembled WGS sequence"/>
</dbReference>
<proteinExistence type="predicted"/>
<dbReference type="EMBL" id="JACIBV010000001">
    <property type="protein sequence ID" value="MBB3725490.1"/>
    <property type="molecule type" value="Genomic_DNA"/>
</dbReference>
<gene>
    <name evidence="1" type="ORF">FHR33_001350</name>
</gene>
<sequence>MSLDSAQANNKYFTLLVPASGGLFVRDSSKMPTWQDLTPLVPGGETVVAATIVDQGEPPSNDIHISILTADGDVYQTSCVIAGTYTWPTNCRPFVRNTPPVD</sequence>
<dbReference type="RefSeq" id="WP_183644899.1">
    <property type="nucleotide sequence ID" value="NZ_BAAAXX010000045.1"/>
</dbReference>
<dbReference type="GeneID" id="95387913"/>
<reference evidence="1 2" key="1">
    <citation type="submission" date="2020-08" db="EMBL/GenBank/DDBJ databases">
        <title>Sequencing the genomes of 1000 actinobacteria strains.</title>
        <authorList>
            <person name="Klenk H.-P."/>
        </authorList>
    </citation>
    <scope>NUCLEOTIDE SEQUENCE [LARGE SCALE GENOMIC DNA]</scope>
    <source>
        <strain evidence="1 2">DSM 44320</strain>
    </source>
</reference>
<comment type="caution">
    <text evidence="1">The sequence shown here is derived from an EMBL/GenBank/DDBJ whole genome shotgun (WGS) entry which is preliminary data.</text>
</comment>
<protein>
    <submittedName>
        <fullName evidence="1">Uncharacterized protein</fullName>
    </submittedName>
</protein>
<keyword evidence="2" id="KW-1185">Reference proteome</keyword>
<accession>A0A7W5V5Z1</accession>
<organism evidence="1 2">
    <name type="scientific">Nonomuraea dietziae</name>
    <dbReference type="NCBI Taxonomy" id="65515"/>
    <lineage>
        <taxon>Bacteria</taxon>
        <taxon>Bacillati</taxon>
        <taxon>Actinomycetota</taxon>
        <taxon>Actinomycetes</taxon>
        <taxon>Streptosporangiales</taxon>
        <taxon>Streptosporangiaceae</taxon>
        <taxon>Nonomuraea</taxon>
    </lineage>
</organism>
<name>A0A7W5V5Z1_9ACTN</name>
<evidence type="ECO:0000313" key="2">
    <source>
        <dbReference type="Proteomes" id="UP000579945"/>
    </source>
</evidence>